<keyword evidence="3" id="KW-1185">Reference proteome</keyword>
<sequence length="140" mass="16113">MKEENHPLTDPAPQHFNHPAQHLPVRKQDVRKVQNNPNRVSEKKRGQGYKEDRTEQPHSTATHSCKSRFELVRNAVQEKTGRCNPHGYGTRLERRSDTVSLVLQAEQVEEGLEQKVENVVLEIGHDDGVERESREEDSCK</sequence>
<proteinExistence type="predicted"/>
<evidence type="ECO:0000313" key="3">
    <source>
        <dbReference type="Proteomes" id="UP000823749"/>
    </source>
</evidence>
<accession>A0AAV6IM41</accession>
<comment type="caution">
    <text evidence="2">The sequence shown here is derived from an EMBL/GenBank/DDBJ whole genome shotgun (WGS) entry which is preliminary data.</text>
</comment>
<feature type="region of interest" description="Disordered" evidence="1">
    <location>
        <begin position="1"/>
        <end position="64"/>
    </location>
</feature>
<gene>
    <name evidence="2" type="ORF">RHGRI_030065</name>
</gene>
<feature type="compositionally biased region" description="Basic and acidic residues" evidence="1">
    <location>
        <begin position="40"/>
        <end position="56"/>
    </location>
</feature>
<dbReference type="Proteomes" id="UP000823749">
    <property type="component" value="Chromosome 10"/>
</dbReference>
<evidence type="ECO:0000256" key="1">
    <source>
        <dbReference type="SAM" id="MobiDB-lite"/>
    </source>
</evidence>
<evidence type="ECO:0000313" key="2">
    <source>
        <dbReference type="EMBL" id="KAG5529537.1"/>
    </source>
</evidence>
<dbReference type="EMBL" id="JACTNZ010000010">
    <property type="protein sequence ID" value="KAG5529537.1"/>
    <property type="molecule type" value="Genomic_DNA"/>
</dbReference>
<protein>
    <submittedName>
        <fullName evidence="2">Uncharacterized protein</fullName>
    </submittedName>
</protein>
<dbReference type="AlphaFoldDB" id="A0AAV6IM41"/>
<name>A0AAV6IM41_9ERIC</name>
<organism evidence="2 3">
    <name type="scientific">Rhododendron griersonianum</name>
    <dbReference type="NCBI Taxonomy" id="479676"/>
    <lineage>
        <taxon>Eukaryota</taxon>
        <taxon>Viridiplantae</taxon>
        <taxon>Streptophyta</taxon>
        <taxon>Embryophyta</taxon>
        <taxon>Tracheophyta</taxon>
        <taxon>Spermatophyta</taxon>
        <taxon>Magnoliopsida</taxon>
        <taxon>eudicotyledons</taxon>
        <taxon>Gunneridae</taxon>
        <taxon>Pentapetalae</taxon>
        <taxon>asterids</taxon>
        <taxon>Ericales</taxon>
        <taxon>Ericaceae</taxon>
        <taxon>Ericoideae</taxon>
        <taxon>Rhodoreae</taxon>
        <taxon>Rhododendron</taxon>
    </lineage>
</organism>
<reference evidence="2" key="1">
    <citation type="submission" date="2020-08" db="EMBL/GenBank/DDBJ databases">
        <title>Plant Genome Project.</title>
        <authorList>
            <person name="Zhang R.-G."/>
        </authorList>
    </citation>
    <scope>NUCLEOTIDE SEQUENCE</scope>
    <source>
        <strain evidence="2">WSP0</strain>
        <tissue evidence="2">Leaf</tissue>
    </source>
</reference>